<keyword evidence="1" id="KW-0472">Membrane</keyword>
<sequence>MFFSRHPRVDKTVIALGIIALFIISSFIFLVLYITRNSTEILHRSSDIQSDREIGTTPVVLTPEEIVVEYTQQLSHIVAQLKSGDEDLTLTSIEHTLFSVHVPQENLSKHLSVSIRIRTLREEGNTLSTEAVQTEVISLISSLIDS</sequence>
<dbReference type="AlphaFoldDB" id="A0A2M6P3B5"/>
<comment type="caution">
    <text evidence="2">The sequence shown here is derived from an EMBL/GenBank/DDBJ whole genome shotgun (WGS) entry which is preliminary data.</text>
</comment>
<evidence type="ECO:0000313" key="3">
    <source>
        <dbReference type="Proteomes" id="UP000228528"/>
    </source>
</evidence>
<accession>A0A2M6P3B5</accession>
<reference evidence="3" key="1">
    <citation type="submission" date="2017-09" db="EMBL/GenBank/DDBJ databases">
        <title>Depth-based differentiation of microbial function through sediment-hosted aquifers and enrichment of novel symbionts in the deep terrestrial subsurface.</title>
        <authorList>
            <person name="Probst A.J."/>
            <person name="Ladd B."/>
            <person name="Jarett J.K."/>
            <person name="Geller-Mcgrath D.E."/>
            <person name="Sieber C.M.K."/>
            <person name="Emerson J.B."/>
            <person name="Anantharaman K."/>
            <person name="Thomas B.C."/>
            <person name="Malmstrom R."/>
            <person name="Stieglmeier M."/>
            <person name="Klingl A."/>
            <person name="Woyke T."/>
            <person name="Ryan C.M."/>
            <person name="Banfield J.F."/>
        </authorList>
    </citation>
    <scope>NUCLEOTIDE SEQUENCE [LARGE SCALE GENOMIC DNA]</scope>
</reference>
<evidence type="ECO:0000256" key="1">
    <source>
        <dbReference type="SAM" id="Phobius"/>
    </source>
</evidence>
<keyword evidence="1" id="KW-0812">Transmembrane</keyword>
<name>A0A2M6P3B5_9BACT</name>
<proteinExistence type="predicted"/>
<protein>
    <submittedName>
        <fullName evidence="2">Uncharacterized protein</fullName>
    </submittedName>
</protein>
<organism evidence="2 3">
    <name type="scientific">Candidatus Magasanikbacteria bacterium CG10_big_fil_rev_8_21_14_0_10_38_6</name>
    <dbReference type="NCBI Taxonomy" id="1974647"/>
    <lineage>
        <taxon>Bacteria</taxon>
        <taxon>Candidatus Magasanikiibacteriota</taxon>
    </lineage>
</organism>
<dbReference type="Proteomes" id="UP000228528">
    <property type="component" value="Unassembled WGS sequence"/>
</dbReference>
<evidence type="ECO:0000313" key="2">
    <source>
        <dbReference type="EMBL" id="PIR77870.1"/>
    </source>
</evidence>
<gene>
    <name evidence="2" type="ORF">COU30_00165</name>
</gene>
<feature type="transmembrane region" description="Helical" evidence="1">
    <location>
        <begin position="12"/>
        <end position="34"/>
    </location>
</feature>
<keyword evidence="1" id="KW-1133">Transmembrane helix</keyword>
<dbReference type="EMBL" id="PFBW01000008">
    <property type="protein sequence ID" value="PIR77870.1"/>
    <property type="molecule type" value="Genomic_DNA"/>
</dbReference>